<feature type="non-terminal residue" evidence="2">
    <location>
        <position position="145"/>
    </location>
</feature>
<keyword evidence="1" id="KW-0472">Membrane</keyword>
<dbReference type="EMBL" id="JBHTIR010003162">
    <property type="protein sequence ID" value="MFD0854768.1"/>
    <property type="molecule type" value="Genomic_DNA"/>
</dbReference>
<name>A0ABW3CK40_9ACTN</name>
<feature type="transmembrane region" description="Helical" evidence="1">
    <location>
        <begin position="30"/>
        <end position="49"/>
    </location>
</feature>
<feature type="transmembrane region" description="Helical" evidence="1">
    <location>
        <begin position="6"/>
        <end position="23"/>
    </location>
</feature>
<comment type="caution">
    <text evidence="2">The sequence shown here is derived from an EMBL/GenBank/DDBJ whole genome shotgun (WGS) entry which is preliminary data.</text>
</comment>
<protein>
    <recommendedName>
        <fullName evidence="4">Lycopene cyclase domain-containing protein</fullName>
    </recommendedName>
</protein>
<feature type="transmembrane region" description="Helical" evidence="1">
    <location>
        <begin position="83"/>
        <end position="101"/>
    </location>
</feature>
<accession>A0ABW3CK40</accession>
<keyword evidence="1" id="KW-1133">Transmembrane helix</keyword>
<reference evidence="3" key="1">
    <citation type="journal article" date="2019" name="Int. J. Syst. Evol. Microbiol.">
        <title>The Global Catalogue of Microorganisms (GCM) 10K type strain sequencing project: providing services to taxonomists for standard genome sequencing and annotation.</title>
        <authorList>
            <consortium name="The Broad Institute Genomics Platform"/>
            <consortium name="The Broad Institute Genome Sequencing Center for Infectious Disease"/>
            <person name="Wu L."/>
            <person name="Ma J."/>
        </authorList>
    </citation>
    <scope>NUCLEOTIDE SEQUENCE [LARGE SCALE GENOMIC DNA]</scope>
    <source>
        <strain evidence="3">JCM 31696</strain>
    </source>
</reference>
<organism evidence="2 3">
    <name type="scientific">Actinomadura adrarensis</name>
    <dbReference type="NCBI Taxonomy" id="1819600"/>
    <lineage>
        <taxon>Bacteria</taxon>
        <taxon>Bacillati</taxon>
        <taxon>Actinomycetota</taxon>
        <taxon>Actinomycetes</taxon>
        <taxon>Streptosporangiales</taxon>
        <taxon>Thermomonosporaceae</taxon>
        <taxon>Actinomadura</taxon>
    </lineage>
</organism>
<dbReference type="Proteomes" id="UP001597083">
    <property type="component" value="Unassembled WGS sequence"/>
</dbReference>
<evidence type="ECO:0000313" key="3">
    <source>
        <dbReference type="Proteomes" id="UP001597083"/>
    </source>
</evidence>
<gene>
    <name evidence="2" type="ORF">ACFQ07_21190</name>
</gene>
<evidence type="ECO:0000256" key="1">
    <source>
        <dbReference type="SAM" id="Phobius"/>
    </source>
</evidence>
<keyword evidence="1" id="KW-0812">Transmembrane</keyword>
<sequence>MTHVLVMGLPLVGGLILGWLAWYRRWAPPLAVALSVGAVLRIVVMAIAVQDSWQPWDLVEDFRSTADTVLDGRDPLTYLREGGWHFLPLLAYLLAGVRWVGELFGIPWEVMARIVPVIADLALIPLVGKLTETTRSPDRPSAGLR</sequence>
<keyword evidence="3" id="KW-1185">Reference proteome</keyword>
<evidence type="ECO:0008006" key="4">
    <source>
        <dbReference type="Google" id="ProtNLM"/>
    </source>
</evidence>
<proteinExistence type="predicted"/>
<evidence type="ECO:0000313" key="2">
    <source>
        <dbReference type="EMBL" id="MFD0854768.1"/>
    </source>
</evidence>